<proteinExistence type="predicted"/>
<name>A0A5B7JIJ4_PORTR</name>
<dbReference type="PANTHER" id="PTHR45823">
    <property type="entry name" value="T-SNARE COILED-COIL HOMOLOGY DOMAIN-CONTAINING PROTEIN"/>
    <property type="match status" value="1"/>
</dbReference>
<evidence type="ECO:0000313" key="2">
    <source>
        <dbReference type="EMBL" id="MPC93067.1"/>
    </source>
</evidence>
<dbReference type="AlphaFoldDB" id="A0A5B7JIJ4"/>
<dbReference type="Proteomes" id="UP000324222">
    <property type="component" value="Unassembled WGS sequence"/>
</dbReference>
<keyword evidence="3" id="KW-1185">Reference proteome</keyword>
<sequence>MMGKIDTQAEQARETARRADQRAEERIVEVRTAVQEGLHAVRLEAQRYTEEQCAAVKEELQQAIETARRETVTTMDVVRREDQPSRRKPSKFDGKVAWEAYLTQFELLANAQAWDEDECALQLVSSLRGAALEVLAHLTPVQRTSYTSVAEVYRARLKARVRAVGEPLSQLAQDLETLVCRAYPAAAEDMVSVGT</sequence>
<evidence type="ECO:0000313" key="3">
    <source>
        <dbReference type="Proteomes" id="UP000324222"/>
    </source>
</evidence>
<organism evidence="2 3">
    <name type="scientific">Portunus trituberculatus</name>
    <name type="common">Swimming crab</name>
    <name type="synonym">Neptunus trituberculatus</name>
    <dbReference type="NCBI Taxonomy" id="210409"/>
    <lineage>
        <taxon>Eukaryota</taxon>
        <taxon>Metazoa</taxon>
        <taxon>Ecdysozoa</taxon>
        <taxon>Arthropoda</taxon>
        <taxon>Crustacea</taxon>
        <taxon>Multicrustacea</taxon>
        <taxon>Malacostraca</taxon>
        <taxon>Eumalacostraca</taxon>
        <taxon>Eucarida</taxon>
        <taxon>Decapoda</taxon>
        <taxon>Pleocyemata</taxon>
        <taxon>Brachyura</taxon>
        <taxon>Eubrachyura</taxon>
        <taxon>Portunoidea</taxon>
        <taxon>Portunidae</taxon>
        <taxon>Portuninae</taxon>
        <taxon>Portunus</taxon>
    </lineage>
</organism>
<feature type="region of interest" description="Disordered" evidence="1">
    <location>
        <begin position="1"/>
        <end position="24"/>
    </location>
</feature>
<accession>A0A5B7JIJ4</accession>
<dbReference type="EMBL" id="VSRR010093460">
    <property type="protein sequence ID" value="MPC93067.1"/>
    <property type="molecule type" value="Genomic_DNA"/>
</dbReference>
<feature type="compositionally biased region" description="Basic and acidic residues" evidence="1">
    <location>
        <begin position="11"/>
        <end position="24"/>
    </location>
</feature>
<dbReference type="OrthoDB" id="8300685at2759"/>
<reference evidence="2 3" key="1">
    <citation type="submission" date="2019-05" db="EMBL/GenBank/DDBJ databases">
        <title>Another draft genome of Portunus trituberculatus and its Hox gene families provides insights of decapod evolution.</title>
        <authorList>
            <person name="Jeong J.-H."/>
            <person name="Song I."/>
            <person name="Kim S."/>
            <person name="Choi T."/>
            <person name="Kim D."/>
            <person name="Ryu S."/>
            <person name="Kim W."/>
        </authorList>
    </citation>
    <scope>NUCLEOTIDE SEQUENCE [LARGE SCALE GENOMIC DNA]</scope>
    <source>
        <tissue evidence="2">Muscle</tissue>
    </source>
</reference>
<dbReference type="PANTHER" id="PTHR45823:SF1">
    <property type="entry name" value="T-SNARE COILED-COIL HOMOLOGY DOMAIN-CONTAINING PROTEIN"/>
    <property type="match status" value="1"/>
</dbReference>
<comment type="caution">
    <text evidence="2">The sequence shown here is derived from an EMBL/GenBank/DDBJ whole genome shotgun (WGS) entry which is preliminary data.</text>
</comment>
<evidence type="ECO:0000256" key="1">
    <source>
        <dbReference type="SAM" id="MobiDB-lite"/>
    </source>
</evidence>
<protein>
    <submittedName>
        <fullName evidence="2">Uncharacterized protein</fullName>
    </submittedName>
</protein>
<gene>
    <name evidence="2" type="ORF">E2C01_088183</name>
</gene>